<dbReference type="AlphaFoldDB" id="A0A0C2W4M4"/>
<dbReference type="Proteomes" id="UP000031950">
    <property type="component" value="Unassembled WGS sequence"/>
</dbReference>
<proteinExistence type="predicted"/>
<organism evidence="2 3">
    <name type="scientific">Jeotgalibacillus alimentarius</name>
    <dbReference type="NCBI Taxonomy" id="135826"/>
    <lineage>
        <taxon>Bacteria</taxon>
        <taxon>Bacillati</taxon>
        <taxon>Bacillota</taxon>
        <taxon>Bacilli</taxon>
        <taxon>Bacillales</taxon>
        <taxon>Caryophanaceae</taxon>
        <taxon>Jeotgalibacillus</taxon>
    </lineage>
</organism>
<dbReference type="RefSeq" id="WP_041121646.1">
    <property type="nucleotide sequence ID" value="NZ_JXRQ01000015.1"/>
</dbReference>
<evidence type="ECO:0000313" key="2">
    <source>
        <dbReference type="EMBL" id="KIL51531.1"/>
    </source>
</evidence>
<protein>
    <recommendedName>
        <fullName evidence="1">YdhG-like domain-containing protein</fullName>
    </recommendedName>
</protein>
<dbReference type="Pfam" id="PF08818">
    <property type="entry name" value="DUF1801"/>
    <property type="match status" value="1"/>
</dbReference>
<evidence type="ECO:0000313" key="3">
    <source>
        <dbReference type="Proteomes" id="UP000031950"/>
    </source>
</evidence>
<gene>
    <name evidence="2" type="ORF">KP77_10430</name>
</gene>
<reference evidence="2 3" key="1">
    <citation type="submission" date="2015-01" db="EMBL/GenBank/DDBJ databases">
        <title>Genome sequence of Jeotgalibacillus alimentarius.</title>
        <authorList>
            <person name="Goh K.M."/>
            <person name="Chan K.-G."/>
            <person name="Yaakop A.S."/>
            <person name="Ee R."/>
            <person name="Gan H.M."/>
            <person name="Chan C.S."/>
        </authorList>
    </citation>
    <scope>NUCLEOTIDE SEQUENCE [LARGE SCALE GENOMIC DNA]</scope>
    <source>
        <strain evidence="2 3">YKJ-13</strain>
    </source>
</reference>
<dbReference type="InterPro" id="IPR014922">
    <property type="entry name" value="YdhG-like"/>
</dbReference>
<keyword evidence="3" id="KW-1185">Reference proteome</keyword>
<name>A0A0C2W4M4_9BACL</name>
<dbReference type="OrthoDB" id="384795at2"/>
<feature type="domain" description="YdhG-like" evidence="1">
    <location>
        <begin position="16"/>
        <end position="110"/>
    </location>
</feature>
<sequence>METFQEFLDTIDNEEHRAQTKEVLDWVEEKYPELAQKVAWNQPMFTHHGTFIIAFSTSKKHLAVSPEKAGIDYFMDEIKDRGHDHSKMLVRFPWNQPVDYELLGKMIEFNLKDKAECTTFWRK</sequence>
<dbReference type="STRING" id="135826.KP77_10430"/>
<dbReference type="PATRIC" id="fig|135826.4.peg.1038"/>
<dbReference type="SUPFAM" id="SSF159888">
    <property type="entry name" value="YdhG-like"/>
    <property type="match status" value="1"/>
</dbReference>
<evidence type="ECO:0000259" key="1">
    <source>
        <dbReference type="Pfam" id="PF08818"/>
    </source>
</evidence>
<dbReference type="Gene3D" id="3.90.1150.200">
    <property type="match status" value="1"/>
</dbReference>
<dbReference type="EMBL" id="JXRQ01000015">
    <property type="protein sequence ID" value="KIL51531.1"/>
    <property type="molecule type" value="Genomic_DNA"/>
</dbReference>
<comment type="caution">
    <text evidence="2">The sequence shown here is derived from an EMBL/GenBank/DDBJ whole genome shotgun (WGS) entry which is preliminary data.</text>
</comment>
<accession>A0A0C2W4M4</accession>